<name>A0AAV0Y591_9HEMI</name>
<comment type="caution">
    <text evidence="1">The sequence shown here is derived from an EMBL/GenBank/DDBJ whole genome shotgun (WGS) entry which is preliminary data.</text>
</comment>
<dbReference type="Proteomes" id="UP001160148">
    <property type="component" value="Unassembled WGS sequence"/>
</dbReference>
<sequence length="95" mass="10986">METVDLLTYNELVDRSVQKKMLFHLFADIYRTSHKADNNKRVADYYEKFGKLLQKHANFLHGKNHVSTKSVAFVKSNITLLIVSLPLTTYRLLGS</sequence>
<evidence type="ECO:0000313" key="2">
    <source>
        <dbReference type="Proteomes" id="UP001160148"/>
    </source>
</evidence>
<organism evidence="1 2">
    <name type="scientific">Macrosiphum euphorbiae</name>
    <name type="common">potato aphid</name>
    <dbReference type="NCBI Taxonomy" id="13131"/>
    <lineage>
        <taxon>Eukaryota</taxon>
        <taxon>Metazoa</taxon>
        <taxon>Ecdysozoa</taxon>
        <taxon>Arthropoda</taxon>
        <taxon>Hexapoda</taxon>
        <taxon>Insecta</taxon>
        <taxon>Pterygota</taxon>
        <taxon>Neoptera</taxon>
        <taxon>Paraneoptera</taxon>
        <taxon>Hemiptera</taxon>
        <taxon>Sternorrhyncha</taxon>
        <taxon>Aphidomorpha</taxon>
        <taxon>Aphidoidea</taxon>
        <taxon>Aphididae</taxon>
        <taxon>Macrosiphini</taxon>
        <taxon>Macrosiphum</taxon>
    </lineage>
</organism>
<gene>
    <name evidence="1" type="ORF">MEUPH1_LOCUS28705</name>
</gene>
<accession>A0AAV0Y591</accession>
<evidence type="ECO:0000313" key="1">
    <source>
        <dbReference type="EMBL" id="CAI6375172.1"/>
    </source>
</evidence>
<proteinExistence type="predicted"/>
<dbReference type="EMBL" id="CARXXK010001273">
    <property type="protein sequence ID" value="CAI6375172.1"/>
    <property type="molecule type" value="Genomic_DNA"/>
</dbReference>
<protein>
    <submittedName>
        <fullName evidence="1">Uncharacterized protein</fullName>
    </submittedName>
</protein>
<keyword evidence="2" id="KW-1185">Reference proteome</keyword>
<dbReference type="AlphaFoldDB" id="A0AAV0Y591"/>
<reference evidence="1 2" key="1">
    <citation type="submission" date="2023-01" db="EMBL/GenBank/DDBJ databases">
        <authorList>
            <person name="Whitehead M."/>
        </authorList>
    </citation>
    <scope>NUCLEOTIDE SEQUENCE [LARGE SCALE GENOMIC DNA]</scope>
</reference>